<dbReference type="InterPro" id="IPR003877">
    <property type="entry name" value="SPRY_dom"/>
</dbReference>
<dbReference type="Gene3D" id="2.60.120.920">
    <property type="match status" value="1"/>
</dbReference>
<evidence type="ECO:0000259" key="5">
    <source>
        <dbReference type="PROSITE" id="PS50188"/>
    </source>
</evidence>
<dbReference type="SUPFAM" id="SSF49899">
    <property type="entry name" value="Concanavalin A-like lectins/glucanases"/>
    <property type="match status" value="1"/>
</dbReference>
<keyword evidence="4" id="KW-0175">Coiled coil</keyword>
<dbReference type="Pfam" id="PF13765">
    <property type="entry name" value="PRY"/>
    <property type="match status" value="1"/>
</dbReference>
<keyword evidence="3" id="KW-0862">Zinc</keyword>
<dbReference type="Pfam" id="PF00622">
    <property type="entry name" value="SPRY"/>
    <property type="match status" value="1"/>
</dbReference>
<evidence type="ECO:0000313" key="7">
    <source>
        <dbReference type="Proteomes" id="UP000324632"/>
    </source>
</evidence>
<evidence type="ECO:0000256" key="4">
    <source>
        <dbReference type="SAM" id="Coils"/>
    </source>
</evidence>
<dbReference type="InterPro" id="IPR006574">
    <property type="entry name" value="PRY"/>
</dbReference>
<dbReference type="Proteomes" id="UP000324632">
    <property type="component" value="Chromosome 23"/>
</dbReference>
<dbReference type="CDD" id="cd16040">
    <property type="entry name" value="SPRY_PRY_SNTX"/>
    <property type="match status" value="1"/>
</dbReference>
<evidence type="ECO:0000256" key="1">
    <source>
        <dbReference type="ARBA" id="ARBA00022723"/>
    </source>
</evidence>
<evidence type="ECO:0000256" key="3">
    <source>
        <dbReference type="ARBA" id="ARBA00022833"/>
    </source>
</evidence>
<dbReference type="GO" id="GO:0008270">
    <property type="term" value="F:zinc ion binding"/>
    <property type="evidence" value="ECO:0007669"/>
    <property type="project" value="UniProtKB-KW"/>
</dbReference>
<dbReference type="SMART" id="SM00589">
    <property type="entry name" value="PRY"/>
    <property type="match status" value="1"/>
</dbReference>
<sequence>MKEIKQREKKLQELRDAVKSHKCFAQAAVEDSERIFTELIHSIEKRRSEVTQLIKTQENTAVSRAEGFMKKLEEEIADLTRRNAELEQLPHTNEDIHFLQSFQSLSVLSKSTDLANIAVIPHLSLNDVIEEISLLKGQLEDFCKVDIENVSQRVRHIQIVPTPEPKTRQGFLQYYCHLSLDPNTANKNLSLSRGNTEVIRTKRDLQYPDHPDRFNVCPQVLCKRKVYGRSYWEVEWDDDDDFGWVSISLAYKSVGRKGKGNECVFGLNKNSWRLSCCSFETPRFYFNNKKTTLACPRVSSRIGVYVDHSAGTLAFYDIFNKMTLIHRVQTTFTQPLYPGFKLSGQSVVKLIRCR</sequence>
<dbReference type="PANTHER" id="PTHR25465">
    <property type="entry name" value="B-BOX DOMAIN CONTAINING"/>
    <property type="match status" value="1"/>
</dbReference>
<evidence type="ECO:0000313" key="6">
    <source>
        <dbReference type="EMBL" id="KAA0703943.1"/>
    </source>
</evidence>
<feature type="domain" description="B30.2/SPRY" evidence="5">
    <location>
        <begin position="158"/>
        <end position="354"/>
    </location>
</feature>
<comment type="caution">
    <text evidence="6">The sequence shown here is derived from an EMBL/GenBank/DDBJ whole genome shotgun (WGS) entry which is preliminary data.</text>
</comment>
<dbReference type="InterPro" id="IPR001870">
    <property type="entry name" value="B30.2/SPRY"/>
</dbReference>
<accession>A0A5A9N3L0</accession>
<dbReference type="PRINTS" id="PR01407">
    <property type="entry name" value="BUTYPHLNCDUF"/>
</dbReference>
<reference evidence="6 7" key="1">
    <citation type="journal article" date="2019" name="Mol. Ecol. Resour.">
        <title>Chromosome-level genome assembly of Triplophysa tibetana, a fish adapted to the harsh high-altitude environment of the Tibetan Plateau.</title>
        <authorList>
            <person name="Yang X."/>
            <person name="Liu H."/>
            <person name="Ma Z."/>
            <person name="Zou Y."/>
            <person name="Zou M."/>
            <person name="Mao Y."/>
            <person name="Li X."/>
            <person name="Wang H."/>
            <person name="Chen T."/>
            <person name="Wang W."/>
            <person name="Yang R."/>
        </authorList>
    </citation>
    <scope>NUCLEOTIDE SEQUENCE [LARGE SCALE GENOMIC DNA]</scope>
    <source>
        <strain evidence="6">TTIB1903HZAU</strain>
        <tissue evidence="6">Muscle</tissue>
    </source>
</reference>
<dbReference type="InterPro" id="IPR058030">
    <property type="entry name" value="TRIM8/14/16/25/29/45/65_CC"/>
</dbReference>
<dbReference type="SMART" id="SM00449">
    <property type="entry name" value="SPRY"/>
    <property type="match status" value="1"/>
</dbReference>
<dbReference type="PROSITE" id="PS50188">
    <property type="entry name" value="B302_SPRY"/>
    <property type="match status" value="1"/>
</dbReference>
<dbReference type="InterPro" id="IPR003879">
    <property type="entry name" value="Butyrophylin_SPRY"/>
</dbReference>
<dbReference type="InterPro" id="IPR013320">
    <property type="entry name" value="ConA-like_dom_sf"/>
</dbReference>
<feature type="coiled-coil region" evidence="4">
    <location>
        <begin position="62"/>
        <end position="89"/>
    </location>
</feature>
<dbReference type="InterPro" id="IPR051051">
    <property type="entry name" value="E3_ubiq-ligase_TRIM/RNF"/>
</dbReference>
<dbReference type="EMBL" id="SOYY01000023">
    <property type="protein sequence ID" value="KAA0703943.1"/>
    <property type="molecule type" value="Genomic_DNA"/>
</dbReference>
<name>A0A5A9N3L0_9TELE</name>
<proteinExistence type="predicted"/>
<dbReference type="GO" id="GO:0005737">
    <property type="term" value="C:cytoplasm"/>
    <property type="evidence" value="ECO:0007669"/>
    <property type="project" value="UniProtKB-ARBA"/>
</dbReference>
<organism evidence="6 7">
    <name type="scientific">Triplophysa tibetana</name>
    <dbReference type="NCBI Taxonomy" id="1572043"/>
    <lineage>
        <taxon>Eukaryota</taxon>
        <taxon>Metazoa</taxon>
        <taxon>Chordata</taxon>
        <taxon>Craniata</taxon>
        <taxon>Vertebrata</taxon>
        <taxon>Euteleostomi</taxon>
        <taxon>Actinopterygii</taxon>
        <taxon>Neopterygii</taxon>
        <taxon>Teleostei</taxon>
        <taxon>Ostariophysi</taxon>
        <taxon>Cypriniformes</taxon>
        <taxon>Nemacheilidae</taxon>
        <taxon>Triplophysa</taxon>
    </lineage>
</organism>
<keyword evidence="2" id="KW-0863">Zinc-finger</keyword>
<dbReference type="Pfam" id="PF25600">
    <property type="entry name" value="TRIM_CC"/>
    <property type="match status" value="1"/>
</dbReference>
<keyword evidence="7" id="KW-1185">Reference proteome</keyword>
<dbReference type="AlphaFoldDB" id="A0A5A9N3L0"/>
<dbReference type="PANTHER" id="PTHR25465:SF5">
    <property type="entry name" value="E3 UBIQUITIN_ISG15 LIGASE TRIM25-RELATED"/>
    <property type="match status" value="1"/>
</dbReference>
<protein>
    <submittedName>
        <fullName evidence="6">Tripartite motif-containing protein 16</fullName>
    </submittedName>
</protein>
<evidence type="ECO:0000256" key="2">
    <source>
        <dbReference type="ARBA" id="ARBA00022771"/>
    </source>
</evidence>
<gene>
    <name evidence="6" type="ORF">E1301_Tti000413</name>
</gene>
<keyword evidence="1" id="KW-0479">Metal-binding</keyword>
<dbReference type="InterPro" id="IPR043136">
    <property type="entry name" value="B30.2/SPRY_sf"/>
</dbReference>